<feature type="domain" description="Actin-like protein N-terminal" evidence="1">
    <location>
        <begin position="16"/>
        <end position="198"/>
    </location>
</feature>
<evidence type="ECO:0000313" key="3">
    <source>
        <dbReference type="EMBL" id="GJM56193.1"/>
    </source>
</evidence>
<proteinExistence type="predicted"/>
<name>A0AAV5B893_9ACTN</name>
<dbReference type="InterPro" id="IPR043129">
    <property type="entry name" value="ATPase_NBD"/>
</dbReference>
<dbReference type="Gene3D" id="3.30.420.40">
    <property type="match status" value="2"/>
</dbReference>
<evidence type="ECO:0000259" key="2">
    <source>
        <dbReference type="Pfam" id="PF21522"/>
    </source>
</evidence>
<accession>A0AAV5B893</accession>
<keyword evidence="4" id="KW-1185">Reference proteome</keyword>
<dbReference type="CDD" id="cd24023">
    <property type="entry name" value="ASKHA_NBD_ParM_Alp7A-like"/>
    <property type="match status" value="1"/>
</dbReference>
<dbReference type="Pfam" id="PF21522">
    <property type="entry name" value="MreB-like_C"/>
    <property type="match status" value="1"/>
</dbReference>
<organism evidence="3 4">
    <name type="scientific">Granulimonas faecalis</name>
    <dbReference type="NCBI Taxonomy" id="2894155"/>
    <lineage>
        <taxon>Bacteria</taxon>
        <taxon>Bacillati</taxon>
        <taxon>Actinomycetota</taxon>
        <taxon>Coriobacteriia</taxon>
        <taxon>Coriobacteriales</taxon>
        <taxon>Kribbibacteriaceae</taxon>
        <taxon>Granulimonas</taxon>
    </lineage>
</organism>
<dbReference type="Proteomes" id="UP001055025">
    <property type="component" value="Unassembled WGS sequence"/>
</dbReference>
<dbReference type="SUPFAM" id="SSF53067">
    <property type="entry name" value="Actin-like ATPase domain"/>
    <property type="match status" value="2"/>
</dbReference>
<evidence type="ECO:0000259" key="1">
    <source>
        <dbReference type="Pfam" id="PF17989"/>
    </source>
</evidence>
<dbReference type="Pfam" id="PF17989">
    <property type="entry name" value="ALP_N"/>
    <property type="match status" value="1"/>
</dbReference>
<dbReference type="InterPro" id="IPR040607">
    <property type="entry name" value="ALP_N"/>
</dbReference>
<dbReference type="RefSeq" id="WP_265591091.1">
    <property type="nucleotide sequence ID" value="NZ_BQKC01000002.1"/>
</dbReference>
<feature type="domain" description="Actin homologue MreB-like C-terminal" evidence="2">
    <location>
        <begin position="244"/>
        <end position="366"/>
    </location>
</feature>
<sequence>MATSKKQGNTYSVTAGLDIGNGYTKGRVDVGGTVYPVDIPSAMAYTSAARLAQPVSEESLSDLANSLDATVLSPAIPSVDRGRVLFGKRAITSKWDEIQFQIDSPVPKSRESLSVMLILDAIVSQVIAVAGFKGTLPTDIEVDAKLALALPIDDYLGHHTEYRESLMREPHRVIVHNFGTDVEVKTTFSDVVVVAEGVAALAALKNRGEDFLDKVVSFERASGATFDAAYTGEALAAAQNIVGIDIGEGTTNFAVFTNGTIDTDNSKSINRGFGTILDEVLDLLRQTDSGIPADSRGALEKILLSEPTLPKQQRIKARVEKELQKVIPTFVNRVTKTFSNVWRSVGAQVEVVYIYGGGASFVRDALVPRISQATESDGMETPVICLDSSYSRVLNADGLFRAAKNL</sequence>
<dbReference type="InterPro" id="IPR049067">
    <property type="entry name" value="MreB-like_C"/>
</dbReference>
<dbReference type="AlphaFoldDB" id="A0AAV5B893"/>
<reference evidence="3" key="1">
    <citation type="journal article" date="2022" name="Int. J. Syst. Evol. Microbiol.">
        <title>Granulimonas faecalis gen. nov., sp. nov., and Leptogranulimonas caecicola gen. nov., sp. nov., novel lactate-producing Atopobiaceae bacteria isolated from mouse intestines, and an emended description of the family Atopobiaceae.</title>
        <authorList>
            <person name="Morinaga K."/>
            <person name="Kusada H."/>
            <person name="Sakamoto S."/>
            <person name="Murakami T."/>
            <person name="Toyoda A."/>
            <person name="Mori H."/>
            <person name="Meng X.Y."/>
            <person name="Takashino M."/>
            <person name="Murotomi K."/>
            <person name="Tamaki H."/>
        </authorList>
    </citation>
    <scope>NUCLEOTIDE SEQUENCE</scope>
    <source>
        <strain evidence="3">OPF53</strain>
    </source>
</reference>
<evidence type="ECO:0000313" key="4">
    <source>
        <dbReference type="Proteomes" id="UP001055025"/>
    </source>
</evidence>
<comment type="caution">
    <text evidence="3">The sequence shown here is derived from an EMBL/GenBank/DDBJ whole genome shotgun (WGS) entry which is preliminary data.</text>
</comment>
<evidence type="ECO:0008006" key="5">
    <source>
        <dbReference type="Google" id="ProtNLM"/>
    </source>
</evidence>
<gene>
    <name evidence="3" type="ORF">ATOP_18480</name>
</gene>
<dbReference type="EMBL" id="BQKC01000002">
    <property type="protein sequence ID" value="GJM56193.1"/>
    <property type="molecule type" value="Genomic_DNA"/>
</dbReference>
<protein>
    <recommendedName>
        <fullName evidence="5">Plasmid segregation protein ParM</fullName>
    </recommendedName>
</protein>